<comment type="subcellular location">
    <subcellularLocation>
        <location evidence="1">Cytoplasm</location>
    </subcellularLocation>
</comment>
<accession>W4FU98</accession>
<evidence type="ECO:0000313" key="4">
    <source>
        <dbReference type="EMBL" id="ETV70238.1"/>
    </source>
</evidence>
<dbReference type="GO" id="GO:0030865">
    <property type="term" value="P:cortical cytoskeleton organization"/>
    <property type="evidence" value="ECO:0007669"/>
    <property type="project" value="TreeGrafter"/>
</dbReference>
<dbReference type="PANTHER" id="PTHR12085:SF3">
    <property type="entry name" value="SERINE_THREONINE-PROTEIN PHOSPHATASE 2A REGULATORY SUBUNIT B'' SUBUNIT GAMMA"/>
    <property type="match status" value="1"/>
</dbReference>
<dbReference type="GO" id="GO:0005737">
    <property type="term" value="C:cytoplasm"/>
    <property type="evidence" value="ECO:0007669"/>
    <property type="project" value="UniProtKB-SubCell"/>
</dbReference>
<reference evidence="4" key="1">
    <citation type="submission" date="2013-12" db="EMBL/GenBank/DDBJ databases">
        <title>The Genome Sequence of Aphanomyces astaci APO3.</title>
        <authorList>
            <consortium name="The Broad Institute Genomics Platform"/>
            <person name="Russ C."/>
            <person name="Tyler B."/>
            <person name="van West P."/>
            <person name="Dieguez-Uribeondo J."/>
            <person name="Young S.K."/>
            <person name="Zeng Q."/>
            <person name="Gargeya S."/>
            <person name="Fitzgerald M."/>
            <person name="Abouelleil A."/>
            <person name="Alvarado L."/>
            <person name="Chapman S.B."/>
            <person name="Gainer-Dewar J."/>
            <person name="Goldberg J."/>
            <person name="Griggs A."/>
            <person name="Gujja S."/>
            <person name="Hansen M."/>
            <person name="Howarth C."/>
            <person name="Imamovic A."/>
            <person name="Ireland A."/>
            <person name="Larimer J."/>
            <person name="McCowan C."/>
            <person name="Murphy C."/>
            <person name="Pearson M."/>
            <person name="Poon T.W."/>
            <person name="Priest M."/>
            <person name="Roberts A."/>
            <person name="Saif S."/>
            <person name="Shea T."/>
            <person name="Sykes S."/>
            <person name="Wortman J."/>
            <person name="Nusbaum C."/>
            <person name="Birren B."/>
        </authorList>
    </citation>
    <scope>NUCLEOTIDE SEQUENCE [LARGE SCALE GENOMIC DNA]</scope>
    <source>
        <strain evidence="4">APO3</strain>
    </source>
</reference>
<dbReference type="EMBL" id="KI913168">
    <property type="protein sequence ID" value="ETV70238.1"/>
    <property type="molecule type" value="Genomic_DNA"/>
</dbReference>
<dbReference type="InterPro" id="IPR011992">
    <property type="entry name" value="EF-hand-dom_pair"/>
</dbReference>
<dbReference type="AlphaFoldDB" id="W4FU98"/>
<dbReference type="Gene3D" id="1.10.238.10">
    <property type="entry name" value="EF-hand"/>
    <property type="match status" value="1"/>
</dbReference>
<proteinExistence type="predicted"/>
<dbReference type="VEuPathDB" id="FungiDB:H257_14266"/>
<gene>
    <name evidence="4" type="ORF">H257_14266</name>
</gene>
<dbReference type="STRING" id="112090.W4FU98"/>
<dbReference type="InterPro" id="IPR039865">
    <property type="entry name" value="PPP2R3C"/>
</dbReference>
<dbReference type="PROSITE" id="PS00018">
    <property type="entry name" value="EF_HAND_1"/>
    <property type="match status" value="1"/>
</dbReference>
<evidence type="ECO:0000256" key="2">
    <source>
        <dbReference type="ARBA" id="ARBA00022490"/>
    </source>
</evidence>
<protein>
    <submittedName>
        <fullName evidence="4">Uncharacterized protein</fullName>
    </submittedName>
</protein>
<dbReference type="GO" id="GO:0000226">
    <property type="term" value="P:microtubule cytoskeleton organization"/>
    <property type="evidence" value="ECO:0007669"/>
    <property type="project" value="TreeGrafter"/>
</dbReference>
<dbReference type="PANTHER" id="PTHR12085">
    <property type="entry name" value="SERINE/THREONINE-PROTEIN PHOSPHATASE 2A REGULATORY SUBUNIT B'' SUBUNIT GAMMA"/>
    <property type="match status" value="1"/>
</dbReference>
<evidence type="ECO:0000256" key="3">
    <source>
        <dbReference type="ARBA" id="ARBA00022837"/>
    </source>
</evidence>
<dbReference type="SUPFAM" id="SSF47473">
    <property type="entry name" value="EF-hand"/>
    <property type="match status" value="1"/>
</dbReference>
<evidence type="ECO:0000256" key="1">
    <source>
        <dbReference type="ARBA" id="ARBA00004496"/>
    </source>
</evidence>
<dbReference type="GO" id="GO:0005819">
    <property type="term" value="C:spindle"/>
    <property type="evidence" value="ECO:0007669"/>
    <property type="project" value="TreeGrafter"/>
</dbReference>
<dbReference type="RefSeq" id="XP_009840335.1">
    <property type="nucleotide sequence ID" value="XM_009842033.1"/>
</dbReference>
<name>W4FU98_APHAT</name>
<keyword evidence="2" id="KW-0963">Cytoplasm</keyword>
<organism evidence="4">
    <name type="scientific">Aphanomyces astaci</name>
    <name type="common">Crayfish plague agent</name>
    <dbReference type="NCBI Taxonomy" id="112090"/>
    <lineage>
        <taxon>Eukaryota</taxon>
        <taxon>Sar</taxon>
        <taxon>Stramenopiles</taxon>
        <taxon>Oomycota</taxon>
        <taxon>Saprolegniomycetes</taxon>
        <taxon>Saprolegniales</taxon>
        <taxon>Verrucalvaceae</taxon>
        <taxon>Aphanomyces</taxon>
    </lineage>
</organism>
<dbReference type="OrthoDB" id="10265007at2759"/>
<dbReference type="InterPro" id="IPR018247">
    <property type="entry name" value="EF_Hand_1_Ca_BS"/>
</dbReference>
<sequence length="472" mass="53464">MSTATPCVGPALSTSAAIHLRAYLARGHMHSSSSVSIPALFPRPGVHTTSSALPPPRTPLQQALMTWRHHKLATRVLTWVELQHVQDLVHESATLLPAEKVVANVVVMHLSQGTKDNLPPPHLDELDLIEVTLNQPLLSFDQFTALRPQLPPAAATYCTADVFMQLQPHDAHGRIYGLAWLAVVEQASAQVATYALLRNADICDRGYLIESDVTGMVTTWLDTVPWTQSIDPAFIEYYIRIAARLVWLPLVPYRTGKLSIDKAMKSTVVQSLIPLLCREYHNSPQYSRNPFATDNIQRFHRQYVQLDSNKNGMLSPYEVLQYGRKKAFVGIDQRPTHALTRRFVQRVFDELVTFDGEMDYNTFLDLNMYLRDTTSKHALQFFWRILDVHRCGTLNSDAIGYFLEDIAEAVFEATNEPLATADLRSELFDMIQPKLPWVLTFDDVWSSGRGHSFVRILTDHEAYLQYEHANAK</sequence>
<dbReference type="GO" id="GO:0035303">
    <property type="term" value="P:regulation of dephosphorylation"/>
    <property type="evidence" value="ECO:0007669"/>
    <property type="project" value="InterPro"/>
</dbReference>
<dbReference type="GeneID" id="20816262"/>
<keyword evidence="3" id="KW-0106">Calcium</keyword>